<keyword evidence="1" id="KW-1133">Transmembrane helix</keyword>
<gene>
    <name evidence="2" type="ORF">KTO63_25000</name>
</gene>
<evidence type="ECO:0000313" key="3">
    <source>
        <dbReference type="Proteomes" id="UP000812270"/>
    </source>
</evidence>
<protein>
    <submittedName>
        <fullName evidence="2">DUF983 domain-containing protein</fullName>
    </submittedName>
</protein>
<name>A0A9E2SE56_9BACT</name>
<keyword evidence="1" id="KW-0472">Membrane</keyword>
<evidence type="ECO:0000256" key="1">
    <source>
        <dbReference type="SAM" id="Phobius"/>
    </source>
</evidence>
<dbReference type="Pfam" id="PF06170">
    <property type="entry name" value="DUF983"/>
    <property type="match status" value="1"/>
</dbReference>
<reference evidence="2" key="1">
    <citation type="submission" date="2021-06" db="EMBL/GenBank/DDBJ databases">
        <authorList>
            <person name="Huq M.A."/>
        </authorList>
    </citation>
    <scope>NUCLEOTIDE SEQUENCE</scope>
    <source>
        <strain evidence="2">MAH-26</strain>
    </source>
</reference>
<keyword evidence="1" id="KW-0812">Transmembrane</keyword>
<accession>A0A9E2SE56</accession>
<sequence>MIEEKATGVIPAFVKCKCPRCRQGDMFVNKNPYQLKETMKMNDTCPVCGQPFNLEVGFYYGASYVSYAFTVALSVATFVAWWVLIGFSLADGDHRLFYWIGINAVLLIALQPYLMRLARRGWLSFFARYDKDWRLHPAEKPERLNEAQEGNW</sequence>
<comment type="caution">
    <text evidence="2">The sequence shown here is derived from an EMBL/GenBank/DDBJ whole genome shotgun (WGS) entry which is preliminary data.</text>
</comment>
<dbReference type="InterPro" id="IPR009325">
    <property type="entry name" value="DUF983"/>
</dbReference>
<dbReference type="EMBL" id="JAHSPG010000018">
    <property type="protein sequence ID" value="MBV4360447.1"/>
    <property type="molecule type" value="Genomic_DNA"/>
</dbReference>
<dbReference type="AlphaFoldDB" id="A0A9E2SE56"/>
<feature type="transmembrane region" description="Helical" evidence="1">
    <location>
        <begin position="96"/>
        <end position="114"/>
    </location>
</feature>
<organism evidence="2 3">
    <name type="scientific">Pinibacter aurantiacus</name>
    <dbReference type="NCBI Taxonomy" id="2851599"/>
    <lineage>
        <taxon>Bacteria</taxon>
        <taxon>Pseudomonadati</taxon>
        <taxon>Bacteroidota</taxon>
        <taxon>Chitinophagia</taxon>
        <taxon>Chitinophagales</taxon>
        <taxon>Chitinophagaceae</taxon>
        <taxon>Pinibacter</taxon>
    </lineage>
</organism>
<feature type="transmembrane region" description="Helical" evidence="1">
    <location>
        <begin position="64"/>
        <end position="84"/>
    </location>
</feature>
<dbReference type="Proteomes" id="UP000812270">
    <property type="component" value="Unassembled WGS sequence"/>
</dbReference>
<keyword evidence="3" id="KW-1185">Reference proteome</keyword>
<proteinExistence type="predicted"/>
<evidence type="ECO:0000313" key="2">
    <source>
        <dbReference type="EMBL" id="MBV4360447.1"/>
    </source>
</evidence>